<reference evidence="1 2" key="1">
    <citation type="submission" date="2017-12" db="EMBL/GenBank/DDBJ databases">
        <title>Comparative genomics of Botrytis spp.</title>
        <authorList>
            <person name="Valero-Jimenez C.A."/>
            <person name="Tapia P."/>
            <person name="Veloso J."/>
            <person name="Silva-Moreno E."/>
            <person name="Staats M."/>
            <person name="Valdes J.H."/>
            <person name="Van Kan J.A.L."/>
        </authorList>
    </citation>
    <scope>NUCLEOTIDE SEQUENCE [LARGE SCALE GENOMIC DNA]</scope>
    <source>
        <strain evidence="1 2">Be9601</strain>
    </source>
</reference>
<dbReference type="AlphaFoldDB" id="A0A4Z1JBJ6"/>
<protein>
    <submittedName>
        <fullName evidence="1">Uncharacterized protein</fullName>
    </submittedName>
</protein>
<evidence type="ECO:0000313" key="2">
    <source>
        <dbReference type="Proteomes" id="UP000297229"/>
    </source>
</evidence>
<accession>A0A4Z1JBJ6</accession>
<evidence type="ECO:0000313" key="1">
    <source>
        <dbReference type="EMBL" id="TGO68812.1"/>
    </source>
</evidence>
<proteinExistence type="predicted"/>
<organism evidence="1 2">
    <name type="scientific">Botrytis elliptica</name>
    <dbReference type="NCBI Taxonomy" id="278938"/>
    <lineage>
        <taxon>Eukaryota</taxon>
        <taxon>Fungi</taxon>
        <taxon>Dikarya</taxon>
        <taxon>Ascomycota</taxon>
        <taxon>Pezizomycotina</taxon>
        <taxon>Leotiomycetes</taxon>
        <taxon>Helotiales</taxon>
        <taxon>Sclerotiniaceae</taxon>
        <taxon>Botrytis</taxon>
    </lineage>
</organism>
<gene>
    <name evidence="1" type="ORF">BELL_0806g00050</name>
</gene>
<dbReference type="EMBL" id="PQXM01000804">
    <property type="protein sequence ID" value="TGO68812.1"/>
    <property type="molecule type" value="Genomic_DNA"/>
</dbReference>
<name>A0A4Z1JBJ6_9HELO</name>
<dbReference type="STRING" id="278938.A0A4Z1JBJ6"/>
<dbReference type="Proteomes" id="UP000297229">
    <property type="component" value="Unassembled WGS sequence"/>
</dbReference>
<keyword evidence="2" id="KW-1185">Reference proteome</keyword>
<sequence length="134" mass="14483">MGLAKEEPTNEIVQELLTEFGPTLIELGHKAWMIQANALSHTSYAGSMTDGVKQGLRKRIWCGIKGVFRDHHEGFKMERGMGYAPIGGRGAGCWSVANDGQVIPGEKAKIDDEATARCDTGTNGDNRAIFMMGA</sequence>
<comment type="caution">
    <text evidence="1">The sequence shown here is derived from an EMBL/GenBank/DDBJ whole genome shotgun (WGS) entry which is preliminary data.</text>
</comment>